<dbReference type="EMBL" id="JAVRIC010000002">
    <property type="protein sequence ID" value="MDT0496095.1"/>
    <property type="molecule type" value="Genomic_DNA"/>
</dbReference>
<keyword evidence="4" id="KW-1185">Reference proteome</keyword>
<evidence type="ECO:0000256" key="1">
    <source>
        <dbReference type="SAM" id="MobiDB-lite"/>
    </source>
</evidence>
<dbReference type="Proteomes" id="UP001254608">
    <property type="component" value="Unassembled WGS sequence"/>
</dbReference>
<evidence type="ECO:0008006" key="5">
    <source>
        <dbReference type="Google" id="ProtNLM"/>
    </source>
</evidence>
<sequence>MKQTMIKSLFLLALCGAAMSPAQAAESTGVRMATGVGQWIAAQGNAALREIEDELKRDLADRLHPAWLPSRDDERSDEQPAR</sequence>
<evidence type="ECO:0000313" key="4">
    <source>
        <dbReference type="Proteomes" id="UP001254608"/>
    </source>
</evidence>
<evidence type="ECO:0000256" key="2">
    <source>
        <dbReference type="SAM" id="SignalP"/>
    </source>
</evidence>
<dbReference type="RefSeq" id="WP_311363487.1">
    <property type="nucleotide sequence ID" value="NZ_JAVRIC010000002.1"/>
</dbReference>
<comment type="caution">
    <text evidence="3">The sequence shown here is derived from an EMBL/GenBank/DDBJ whole genome shotgun (WGS) entry which is preliminary data.</text>
</comment>
<accession>A0ABU2WE23</accession>
<name>A0ABU2WE23_9GAMM</name>
<organism evidence="3 4">
    <name type="scientific">Banduia mediterranea</name>
    <dbReference type="NCBI Taxonomy" id="3075609"/>
    <lineage>
        <taxon>Bacteria</taxon>
        <taxon>Pseudomonadati</taxon>
        <taxon>Pseudomonadota</taxon>
        <taxon>Gammaproteobacteria</taxon>
        <taxon>Nevskiales</taxon>
        <taxon>Algiphilaceae</taxon>
        <taxon>Banduia</taxon>
    </lineage>
</organism>
<gene>
    <name evidence="3" type="ORF">RM530_01770</name>
</gene>
<proteinExistence type="predicted"/>
<feature type="chain" id="PRO_5047219090" description="Secreted protein" evidence="2">
    <location>
        <begin position="25"/>
        <end position="82"/>
    </location>
</feature>
<feature type="region of interest" description="Disordered" evidence="1">
    <location>
        <begin position="62"/>
        <end position="82"/>
    </location>
</feature>
<keyword evidence="2" id="KW-0732">Signal</keyword>
<protein>
    <recommendedName>
        <fullName evidence="5">Secreted protein</fullName>
    </recommendedName>
</protein>
<evidence type="ECO:0000313" key="3">
    <source>
        <dbReference type="EMBL" id="MDT0496095.1"/>
    </source>
</evidence>
<feature type="signal peptide" evidence="2">
    <location>
        <begin position="1"/>
        <end position="24"/>
    </location>
</feature>
<reference evidence="3 4" key="1">
    <citation type="submission" date="2023-09" db="EMBL/GenBank/DDBJ databases">
        <authorList>
            <person name="Rey-Velasco X."/>
        </authorList>
    </citation>
    <scope>NUCLEOTIDE SEQUENCE [LARGE SCALE GENOMIC DNA]</scope>
    <source>
        <strain evidence="3 4">W345</strain>
    </source>
</reference>